<dbReference type="Pfam" id="PF19573">
    <property type="entry name" value="DUF6089"/>
    <property type="match status" value="1"/>
</dbReference>
<comment type="caution">
    <text evidence="3">The sequence shown here is derived from an EMBL/GenBank/DDBJ whole genome shotgun (WGS) entry which is preliminary data.</text>
</comment>
<dbReference type="EMBL" id="MBTA01000027">
    <property type="protein sequence ID" value="RKD13718.1"/>
    <property type="molecule type" value="Genomic_DNA"/>
</dbReference>
<name>A0A419S343_9SPHI</name>
<sequence length="265" mass="29711">MTHFIKVFILSFFGFCSLAAAQTWELGLTGGAMGYMGDLNQNNPLALNHPALGLTVKRNIDSYWAIKFGVLQGKISDDESKSKYQQEINRNLSFFSPVTEGSVSLEFNLFDYGFEFRQKRFTPFLFAGVALAGFNPKTDFNGDVYELVYYKTEGQAEEYKTIAFSVPYGAGVKYNFGRYFNIIGEIGYRNTNTDYLDDVSGVYPDPSKLAETDPNKTALRQALSDRSAGKIGNPGTQRGDFRKKDSYLFVGITLSYTFVSQKCPF</sequence>
<reference evidence="3 4" key="1">
    <citation type="submission" date="2016-07" db="EMBL/GenBank/DDBJ databases">
        <title>Genome of Pelobium manganitolerans.</title>
        <authorList>
            <person name="Wu S."/>
            <person name="Wang G."/>
        </authorList>
    </citation>
    <scope>NUCLEOTIDE SEQUENCE [LARGE SCALE GENOMIC DNA]</scope>
    <source>
        <strain evidence="3 4">YS-25</strain>
    </source>
</reference>
<evidence type="ECO:0000313" key="4">
    <source>
        <dbReference type="Proteomes" id="UP000283433"/>
    </source>
</evidence>
<keyword evidence="1" id="KW-0732">Signal</keyword>
<dbReference type="RefSeq" id="WP_120182624.1">
    <property type="nucleotide sequence ID" value="NZ_MBTA01000027.1"/>
</dbReference>
<gene>
    <name evidence="3" type="ORF">BCY91_09110</name>
</gene>
<organism evidence="3 4">
    <name type="scientific">Pelobium manganitolerans</name>
    <dbReference type="NCBI Taxonomy" id="1842495"/>
    <lineage>
        <taxon>Bacteria</taxon>
        <taxon>Pseudomonadati</taxon>
        <taxon>Bacteroidota</taxon>
        <taxon>Sphingobacteriia</taxon>
        <taxon>Sphingobacteriales</taxon>
        <taxon>Sphingobacteriaceae</taxon>
        <taxon>Pelobium</taxon>
    </lineage>
</organism>
<dbReference type="Proteomes" id="UP000283433">
    <property type="component" value="Unassembled WGS sequence"/>
</dbReference>
<dbReference type="InterPro" id="IPR011250">
    <property type="entry name" value="OMP/PagP_B-barrel"/>
</dbReference>
<keyword evidence="4" id="KW-1185">Reference proteome</keyword>
<dbReference type="OrthoDB" id="654178at2"/>
<protein>
    <recommendedName>
        <fullName evidence="2">DUF6089 domain-containing protein</fullName>
    </recommendedName>
</protein>
<dbReference type="SUPFAM" id="SSF56925">
    <property type="entry name" value="OMPA-like"/>
    <property type="match status" value="1"/>
</dbReference>
<evidence type="ECO:0000259" key="2">
    <source>
        <dbReference type="Pfam" id="PF19573"/>
    </source>
</evidence>
<dbReference type="AlphaFoldDB" id="A0A419S343"/>
<feature type="signal peptide" evidence="1">
    <location>
        <begin position="1"/>
        <end position="21"/>
    </location>
</feature>
<accession>A0A419S343</accession>
<dbReference type="InterPro" id="IPR045743">
    <property type="entry name" value="DUF6089"/>
</dbReference>
<evidence type="ECO:0000313" key="3">
    <source>
        <dbReference type="EMBL" id="RKD13718.1"/>
    </source>
</evidence>
<feature type="chain" id="PRO_5019026562" description="DUF6089 domain-containing protein" evidence="1">
    <location>
        <begin position="22"/>
        <end position="265"/>
    </location>
</feature>
<evidence type="ECO:0000256" key="1">
    <source>
        <dbReference type="SAM" id="SignalP"/>
    </source>
</evidence>
<feature type="domain" description="DUF6089" evidence="2">
    <location>
        <begin position="9"/>
        <end position="205"/>
    </location>
</feature>
<dbReference type="Gene3D" id="2.40.160.20">
    <property type="match status" value="1"/>
</dbReference>
<proteinExistence type="predicted"/>